<accession>A0A5B7EXE4</accession>
<dbReference type="InterPro" id="IPR009060">
    <property type="entry name" value="UBA-like_sf"/>
</dbReference>
<evidence type="ECO:0000259" key="2">
    <source>
        <dbReference type="PROSITE" id="PS50030"/>
    </source>
</evidence>
<dbReference type="Gene3D" id="1.10.8.10">
    <property type="entry name" value="DNA helicase RuvA subunit, C-terminal domain"/>
    <property type="match status" value="1"/>
</dbReference>
<dbReference type="SUPFAM" id="SSF46934">
    <property type="entry name" value="UBA-like"/>
    <property type="match status" value="1"/>
</dbReference>
<dbReference type="InterPro" id="IPR015940">
    <property type="entry name" value="UBA"/>
</dbReference>
<feature type="compositionally biased region" description="Low complexity" evidence="1">
    <location>
        <begin position="29"/>
        <end position="45"/>
    </location>
</feature>
<evidence type="ECO:0000313" key="4">
    <source>
        <dbReference type="Proteomes" id="UP000324222"/>
    </source>
</evidence>
<dbReference type="EMBL" id="VSRR010003852">
    <property type="protein sequence ID" value="MPC37688.1"/>
    <property type="molecule type" value="Genomic_DNA"/>
</dbReference>
<feature type="region of interest" description="Disordered" evidence="1">
    <location>
        <begin position="1"/>
        <end position="60"/>
    </location>
</feature>
<protein>
    <recommendedName>
        <fullName evidence="2">UBA domain-containing protein</fullName>
    </recommendedName>
</protein>
<reference evidence="3 4" key="1">
    <citation type="submission" date="2019-05" db="EMBL/GenBank/DDBJ databases">
        <title>Another draft genome of Portunus trituberculatus and its Hox gene families provides insights of decapod evolution.</title>
        <authorList>
            <person name="Jeong J.-H."/>
            <person name="Song I."/>
            <person name="Kim S."/>
            <person name="Choi T."/>
            <person name="Kim D."/>
            <person name="Ryu S."/>
            <person name="Kim W."/>
        </authorList>
    </citation>
    <scope>NUCLEOTIDE SEQUENCE [LARGE SCALE GENOMIC DNA]</scope>
    <source>
        <tissue evidence="3">Muscle</tissue>
    </source>
</reference>
<evidence type="ECO:0000313" key="3">
    <source>
        <dbReference type="EMBL" id="MPC37688.1"/>
    </source>
</evidence>
<name>A0A5B7EXE4_PORTR</name>
<keyword evidence="4" id="KW-1185">Reference proteome</keyword>
<evidence type="ECO:0000256" key="1">
    <source>
        <dbReference type="SAM" id="MobiDB-lite"/>
    </source>
</evidence>
<feature type="domain" description="UBA" evidence="2">
    <location>
        <begin position="53"/>
        <end position="93"/>
    </location>
</feature>
<dbReference type="AlphaFoldDB" id="A0A5B7EXE4"/>
<proteinExistence type="predicted"/>
<comment type="caution">
    <text evidence="3">The sequence shown here is derived from an EMBL/GenBank/DDBJ whole genome shotgun (WGS) entry which is preliminary data.</text>
</comment>
<sequence>MIAEGMEAGSQDPNTNKGESTKENAKEGTAATAAATSPSPQSQAANPDPPMDNFSESDVQEIIGLGFSRSQAVEELRRQNGNKTQAMAALFVKSLKILVLGLDLDVPRQILKP</sequence>
<gene>
    <name evidence="3" type="ORF">E2C01_031177</name>
</gene>
<dbReference type="OrthoDB" id="1047367at2759"/>
<dbReference type="Proteomes" id="UP000324222">
    <property type="component" value="Unassembled WGS sequence"/>
</dbReference>
<organism evidence="3 4">
    <name type="scientific">Portunus trituberculatus</name>
    <name type="common">Swimming crab</name>
    <name type="synonym">Neptunus trituberculatus</name>
    <dbReference type="NCBI Taxonomy" id="210409"/>
    <lineage>
        <taxon>Eukaryota</taxon>
        <taxon>Metazoa</taxon>
        <taxon>Ecdysozoa</taxon>
        <taxon>Arthropoda</taxon>
        <taxon>Crustacea</taxon>
        <taxon>Multicrustacea</taxon>
        <taxon>Malacostraca</taxon>
        <taxon>Eumalacostraca</taxon>
        <taxon>Eucarida</taxon>
        <taxon>Decapoda</taxon>
        <taxon>Pleocyemata</taxon>
        <taxon>Brachyura</taxon>
        <taxon>Eubrachyura</taxon>
        <taxon>Portunoidea</taxon>
        <taxon>Portunidae</taxon>
        <taxon>Portuninae</taxon>
        <taxon>Portunus</taxon>
    </lineage>
</organism>
<dbReference type="PROSITE" id="PS50030">
    <property type="entry name" value="UBA"/>
    <property type="match status" value="1"/>
</dbReference>